<organism evidence="2 3">
    <name type="scientific">Fibrella forsythiae</name>
    <dbReference type="NCBI Taxonomy" id="2817061"/>
    <lineage>
        <taxon>Bacteria</taxon>
        <taxon>Pseudomonadati</taxon>
        <taxon>Bacteroidota</taxon>
        <taxon>Cytophagia</taxon>
        <taxon>Cytophagales</taxon>
        <taxon>Spirosomataceae</taxon>
        <taxon>Fibrella</taxon>
    </lineage>
</organism>
<dbReference type="EMBL" id="JAFMYW010000007">
    <property type="protein sequence ID" value="MBO0951165.1"/>
    <property type="molecule type" value="Genomic_DNA"/>
</dbReference>
<comment type="caution">
    <text evidence="2">The sequence shown here is derived from an EMBL/GenBank/DDBJ whole genome shotgun (WGS) entry which is preliminary data.</text>
</comment>
<proteinExistence type="predicted"/>
<gene>
    <name evidence="2" type="ORF">J2I46_21445</name>
</gene>
<evidence type="ECO:0000313" key="2">
    <source>
        <dbReference type="EMBL" id="MBO0951165.1"/>
    </source>
</evidence>
<protein>
    <recommendedName>
        <fullName evidence="4">HTH cro/C1-type domain-containing protein</fullName>
    </recommendedName>
</protein>
<keyword evidence="1" id="KW-0175">Coiled coil</keyword>
<sequence>MRLKGVSPKEIALWLDVTDGAVQKLLDRESQKTDHLFILSENTGIPVEAFIRETETGLQQLIEDSKANYKPLPKRSLMDCEAQLARMEEQNLQLMARLADKDDLIQVLKTARN</sequence>
<keyword evidence="3" id="KW-1185">Reference proteome</keyword>
<evidence type="ECO:0008006" key="4">
    <source>
        <dbReference type="Google" id="ProtNLM"/>
    </source>
</evidence>
<evidence type="ECO:0000256" key="1">
    <source>
        <dbReference type="SAM" id="Coils"/>
    </source>
</evidence>
<dbReference type="RefSeq" id="WP_207331120.1">
    <property type="nucleotide sequence ID" value="NZ_JAFMYW010000007.1"/>
</dbReference>
<evidence type="ECO:0000313" key="3">
    <source>
        <dbReference type="Proteomes" id="UP000664628"/>
    </source>
</evidence>
<feature type="coiled-coil region" evidence="1">
    <location>
        <begin position="77"/>
        <end position="104"/>
    </location>
</feature>
<accession>A0ABS3JME5</accession>
<reference evidence="2 3" key="1">
    <citation type="submission" date="2021-03" db="EMBL/GenBank/DDBJ databases">
        <title>Fibrella sp. HMF5405 genome sequencing and assembly.</title>
        <authorList>
            <person name="Kang H."/>
            <person name="Kim H."/>
            <person name="Bae S."/>
            <person name="Joh K."/>
        </authorList>
    </citation>
    <scope>NUCLEOTIDE SEQUENCE [LARGE SCALE GENOMIC DNA]</scope>
    <source>
        <strain evidence="2 3">HMF5405</strain>
    </source>
</reference>
<name>A0ABS3JME5_9BACT</name>
<dbReference type="Proteomes" id="UP000664628">
    <property type="component" value="Unassembled WGS sequence"/>
</dbReference>